<dbReference type="InterPro" id="IPR027443">
    <property type="entry name" value="IPNS-like_sf"/>
</dbReference>
<protein>
    <recommendedName>
        <fullName evidence="3">Aspartyl/asparaginy/proline hydroxylase domain-containing protein</fullName>
    </recommendedName>
</protein>
<dbReference type="Pfam" id="PF05118">
    <property type="entry name" value="Asp_Arg_Hydrox"/>
    <property type="match status" value="1"/>
</dbReference>
<evidence type="ECO:0000313" key="5">
    <source>
        <dbReference type="Proteomes" id="UP000502823"/>
    </source>
</evidence>
<feature type="domain" description="Aspartyl/asparaginy/proline hydroxylase" evidence="3">
    <location>
        <begin position="1225"/>
        <end position="1375"/>
    </location>
</feature>
<dbReference type="Gene3D" id="2.60.120.330">
    <property type="entry name" value="B-lactam Antibiotic, Isopenicillin N Synthase, Chain"/>
    <property type="match status" value="1"/>
</dbReference>
<sequence length="1388" mass="154228">MKPFMGWFSLVGTGRMVHKAENSRLNDEVKDVKENYLIFLEAEPRFASRNPLKNVSPQKELLTDVSNVPAEYRAQKMRVVLGTVQPPFKITQLICLTVEMSNSVCSEDHFIVAEDLPGSEDVGSSTFSSDENIHVHKDTGTGGNICAKVVFFLLLGALAVMVGLILTEYRGSSDVDTPVAESRWAQVFDGLVDESLLKHEGHAQPTEESGGHDEEHSEEAEEHGNGEHDGSGEEEEEEGREEEEQEGVDSEETQSPEQEEDEQISDETEDGQEEEEEEEQEEEEEEDEEVEEEELEASEEELQDIPGVTESDEDEEGDNESTGAEEDVDDVASEEAGGEEEEATRMPTVVPVKDTSPKLSTEIPGHTRETSSRESQEIRQRKDRPVAVSREGERESPSIEMKSEGHTGQSGARPSTSDAQGVQHDGASKVSDKNTTVTNVIQGIPGTYGKDAPEHSAESMPNTSHTQKPSAPHIPTEKPSAPHIPAEKPSAPHIPTEKPSAPHIPTEKPSAPHIAAEKPSAPHIPTEKASAPHIPAKKPGAPHVTTEKWSAPNIPAENPSSPHVTAEKPGPPPIPAEKISASHIPTEKLSSSSSEVPLTATPKTASQPVHDSDSREDELGFSKVTEMSHSEYSESIHTKPFASQMSGKEPVGGTKQDIYVNRQQKDIEESQMARTPDSAIQSAGKVPKEASVLGDKSAPKLSETVDTASGTSSSKQKEELGLEETEGDKEGGLKDKDGDSDDTEEEPSGVALKFGVGVALVLVAHVVLVRKWNADDGTTVQTDASAQASDTDHGVEEIVPELIERRQTLISRDDLEGSEYSEEEEEEEEAEEEEEEEPQKAETFEDYIAKYRPQPVTKKEPTTEERRISSLESEEEEDEDKDTKEESEEEEEEEEEKEEEEEESEEEEEQPRVISAPLQKSTHAADVSPEESGTEEEESGEEDVLPARRVTKSSGGQAYGKADITNKDDLKISEHLDLTDAELDEKPEEALRAFLAILATNPTSPRARYGKARALDQLAEKKHSNSLLQEAIDAYESVLSLGASVPDKLFLEAAERCINRMRFKGQYHTAIHIHKKLIQRFSDDPAHPNQLAVTYLMINRLTDARRILEDTLRRWPDNGFAQVHYGFILKTGDNNNEAAVDYLTRGIATREPGTIDGRFFFHLGDALTRLGRHDEAGKVYELGVREGLFLSKYQRSLYNVDRLRAQPWWTPEETTYAKYFKKLQDNWQHIREEGLSVLANKVFKDEAENLRDVGHWQQFELFARGRRIATNCEKAPFTCQLISEFPAARDCRRGQAKFSVMHAGTHVWPHCGPTNCRLRSHLGLIVPQGTYIRVAEETRTWEEGKLFIFDDSFEHEVWHNGTTTRLVLIVDVWHPELTEAEKRSMPAI</sequence>
<dbReference type="InParanoid" id="A0A6L2Q6P5"/>
<dbReference type="Pfam" id="PF13432">
    <property type="entry name" value="TPR_16"/>
    <property type="match status" value="1"/>
</dbReference>
<feature type="region of interest" description="Disordered" evidence="2">
    <location>
        <begin position="772"/>
        <end position="962"/>
    </location>
</feature>
<feature type="compositionally biased region" description="Polar residues" evidence="2">
    <location>
        <begin position="588"/>
        <end position="609"/>
    </location>
</feature>
<feature type="compositionally biased region" description="Basic and acidic residues" evidence="2">
    <location>
        <begin position="857"/>
        <end position="869"/>
    </location>
</feature>
<dbReference type="Gene3D" id="1.25.40.10">
    <property type="entry name" value="Tetratricopeptide repeat domain"/>
    <property type="match status" value="1"/>
</dbReference>
<evidence type="ECO:0000256" key="1">
    <source>
        <dbReference type="ARBA" id="ARBA00007730"/>
    </source>
</evidence>
<dbReference type="InterPro" id="IPR039038">
    <property type="entry name" value="ASPH"/>
</dbReference>
<evidence type="ECO:0000259" key="3">
    <source>
        <dbReference type="Pfam" id="PF05118"/>
    </source>
</evidence>
<feature type="compositionally biased region" description="Basic and acidic residues" evidence="2">
    <location>
        <begin position="790"/>
        <end position="815"/>
    </location>
</feature>
<comment type="caution">
    <text evidence="4">The sequence shown here is derived from an EMBL/GenBank/DDBJ whole genome shotgun (WGS) entry which is preliminary data.</text>
</comment>
<feature type="compositionally biased region" description="Polar residues" evidence="2">
    <location>
        <begin position="776"/>
        <end position="789"/>
    </location>
</feature>
<reference evidence="5" key="1">
    <citation type="submission" date="2020-01" db="EMBL/GenBank/DDBJ databases">
        <title>Draft genome sequence of the Termite Coptotermes fromosanus.</title>
        <authorList>
            <person name="Itakura S."/>
            <person name="Yosikawa Y."/>
            <person name="Umezawa K."/>
        </authorList>
    </citation>
    <scope>NUCLEOTIDE SEQUENCE [LARGE SCALE GENOMIC DNA]</scope>
</reference>
<feature type="compositionally biased region" description="Acidic residues" evidence="2">
    <location>
        <begin position="816"/>
        <end position="837"/>
    </location>
</feature>
<dbReference type="EMBL" id="BLKM01000913">
    <property type="protein sequence ID" value="GFG39610.1"/>
    <property type="molecule type" value="Genomic_DNA"/>
</dbReference>
<feature type="compositionally biased region" description="Polar residues" evidence="2">
    <location>
        <begin position="406"/>
        <end position="420"/>
    </location>
</feature>
<feature type="compositionally biased region" description="Basic and acidic residues" evidence="2">
    <location>
        <begin position="728"/>
        <end position="737"/>
    </location>
</feature>
<feature type="compositionally biased region" description="Basic and acidic residues" evidence="2">
    <location>
        <begin position="222"/>
        <end position="231"/>
    </location>
</feature>
<evidence type="ECO:0000256" key="2">
    <source>
        <dbReference type="SAM" id="MobiDB-lite"/>
    </source>
</evidence>
<dbReference type="SUPFAM" id="SSF48452">
    <property type="entry name" value="TPR-like"/>
    <property type="match status" value="1"/>
</dbReference>
<dbReference type="GO" id="GO:0005783">
    <property type="term" value="C:endoplasmic reticulum"/>
    <property type="evidence" value="ECO:0007669"/>
    <property type="project" value="TreeGrafter"/>
</dbReference>
<gene>
    <name evidence="4" type="ORF">Cfor_02884</name>
</gene>
<feature type="compositionally biased region" description="Basic and acidic residues" evidence="2">
    <location>
        <begin position="365"/>
        <end position="405"/>
    </location>
</feature>
<feature type="compositionally biased region" description="Polar residues" evidence="2">
    <location>
        <begin position="704"/>
        <end position="714"/>
    </location>
</feature>
<feature type="compositionally biased region" description="Acidic residues" evidence="2">
    <location>
        <begin position="872"/>
        <end position="909"/>
    </location>
</feature>
<feature type="compositionally biased region" description="Acidic residues" evidence="2">
    <location>
        <begin position="310"/>
        <end position="342"/>
    </location>
</feature>
<feature type="region of interest" description="Disordered" evidence="2">
    <location>
        <begin position="201"/>
        <end position="751"/>
    </location>
</feature>
<dbReference type="SUPFAM" id="SSF51197">
    <property type="entry name" value="Clavaminate synthase-like"/>
    <property type="match status" value="1"/>
</dbReference>
<dbReference type="FunCoup" id="A0A6L2Q6P5">
    <property type="interactions" value="368"/>
</dbReference>
<organism evidence="4 5">
    <name type="scientific">Coptotermes formosanus</name>
    <name type="common">Formosan subterranean termite</name>
    <dbReference type="NCBI Taxonomy" id="36987"/>
    <lineage>
        <taxon>Eukaryota</taxon>
        <taxon>Metazoa</taxon>
        <taxon>Ecdysozoa</taxon>
        <taxon>Arthropoda</taxon>
        <taxon>Hexapoda</taxon>
        <taxon>Insecta</taxon>
        <taxon>Pterygota</taxon>
        <taxon>Neoptera</taxon>
        <taxon>Polyneoptera</taxon>
        <taxon>Dictyoptera</taxon>
        <taxon>Blattodea</taxon>
        <taxon>Blattoidea</taxon>
        <taxon>Termitoidae</taxon>
        <taxon>Rhinotermitidae</taxon>
        <taxon>Coptotermes</taxon>
    </lineage>
</organism>
<keyword evidence="5" id="KW-1185">Reference proteome</keyword>
<evidence type="ECO:0000313" key="4">
    <source>
        <dbReference type="EMBL" id="GFG39610.1"/>
    </source>
</evidence>
<feature type="compositionally biased region" description="Polar residues" evidence="2">
    <location>
        <begin position="459"/>
        <end position="469"/>
    </location>
</feature>
<dbReference type="Proteomes" id="UP000502823">
    <property type="component" value="Unassembled WGS sequence"/>
</dbReference>
<accession>A0A6L2Q6P5</accession>
<feature type="compositionally biased region" description="Acidic residues" evidence="2">
    <location>
        <begin position="232"/>
        <end position="303"/>
    </location>
</feature>
<dbReference type="InterPro" id="IPR007803">
    <property type="entry name" value="Asp/Arg/Pro-Hydrxlase"/>
</dbReference>
<feature type="compositionally biased region" description="Basic and acidic residues" evidence="2">
    <location>
        <begin position="838"/>
        <end position="849"/>
    </location>
</feature>
<name>A0A6L2Q6P5_COPFO</name>
<dbReference type="PANTHER" id="PTHR12366:SF29">
    <property type="entry name" value="ASPARTYL BETA-HYDROXYLASE, ISOFORM L"/>
    <property type="match status" value="1"/>
</dbReference>
<dbReference type="InterPro" id="IPR011990">
    <property type="entry name" value="TPR-like_helical_dom_sf"/>
</dbReference>
<dbReference type="PANTHER" id="PTHR12366">
    <property type="entry name" value="ASPARTYL/ASPARAGINYL BETA-HYDROXYLASE"/>
    <property type="match status" value="1"/>
</dbReference>
<feature type="compositionally biased region" description="Acidic residues" evidence="2">
    <location>
        <begin position="928"/>
        <end position="944"/>
    </location>
</feature>
<dbReference type="OrthoDB" id="438431at2759"/>
<proteinExistence type="inferred from homology"/>
<dbReference type="GO" id="GO:0062101">
    <property type="term" value="F:peptidyl-aspartic acid 3-dioxygenase activity"/>
    <property type="evidence" value="ECO:0007669"/>
    <property type="project" value="InterPro"/>
</dbReference>
<feature type="compositionally biased region" description="Acidic residues" evidence="2">
    <location>
        <begin position="738"/>
        <end position="747"/>
    </location>
</feature>
<feature type="compositionally biased region" description="Basic and acidic residues" evidence="2">
    <location>
        <begin position="610"/>
        <end position="637"/>
    </location>
</feature>
<comment type="similarity">
    <text evidence="1">Belongs to the aspartyl/asparaginyl beta-hydroxylase family.</text>
</comment>